<dbReference type="RefSeq" id="WP_208113619.1">
    <property type="nucleotide sequence ID" value="NZ_SNZH01000010.1"/>
</dbReference>
<sequence length="151" mass="16503">MTCQPTLPGAYRWQFDHLNLHAAADAPLQRLFGDIMGLTRGYRPPFPFAGDWLYRDGEAWLHLVSARPQPGQGVRLGHIAFRTDEPADSLLARVRDAGLEHEVAFVPEGNCVQIFVRLPGGLVIELDAGAGAGLPRDEAYASRLALAQSTE</sequence>
<dbReference type="InterPro" id="IPR029068">
    <property type="entry name" value="Glyas_Bleomycin-R_OHBP_Dase"/>
</dbReference>
<gene>
    <name evidence="2" type="ORF">DFR29_11091</name>
</gene>
<dbReference type="Gene3D" id="3.10.180.10">
    <property type="entry name" value="2,3-Dihydroxybiphenyl 1,2-Dioxygenase, domain 1"/>
    <property type="match status" value="1"/>
</dbReference>
<accession>A0A4R6YTE6</accession>
<dbReference type="EMBL" id="SNZH01000010">
    <property type="protein sequence ID" value="TDR41608.1"/>
    <property type="molecule type" value="Genomic_DNA"/>
</dbReference>
<dbReference type="SUPFAM" id="SSF54593">
    <property type="entry name" value="Glyoxalase/Bleomycin resistance protein/Dihydroxybiphenyl dioxygenase"/>
    <property type="match status" value="1"/>
</dbReference>
<reference evidence="2 3" key="1">
    <citation type="submission" date="2019-03" db="EMBL/GenBank/DDBJ databases">
        <title>Genomic Encyclopedia of Type Strains, Phase IV (KMG-IV): sequencing the most valuable type-strain genomes for metagenomic binning, comparative biology and taxonomic classification.</title>
        <authorList>
            <person name="Goeker M."/>
        </authorList>
    </citation>
    <scope>NUCLEOTIDE SEQUENCE [LARGE SCALE GENOMIC DNA]</scope>
    <source>
        <strain evidence="2 3">DSM 21667</strain>
    </source>
</reference>
<dbReference type="PROSITE" id="PS51819">
    <property type="entry name" value="VOC"/>
    <property type="match status" value="1"/>
</dbReference>
<evidence type="ECO:0000313" key="2">
    <source>
        <dbReference type="EMBL" id="TDR41608.1"/>
    </source>
</evidence>
<keyword evidence="3" id="KW-1185">Reference proteome</keyword>
<name>A0A4R6YTE6_9GAMM</name>
<proteinExistence type="predicted"/>
<feature type="domain" description="VOC" evidence="1">
    <location>
        <begin position="14"/>
        <end position="129"/>
    </location>
</feature>
<dbReference type="Proteomes" id="UP000295293">
    <property type="component" value="Unassembled WGS sequence"/>
</dbReference>
<evidence type="ECO:0000259" key="1">
    <source>
        <dbReference type="PROSITE" id="PS51819"/>
    </source>
</evidence>
<organism evidence="2 3">
    <name type="scientific">Tahibacter aquaticus</name>
    <dbReference type="NCBI Taxonomy" id="520092"/>
    <lineage>
        <taxon>Bacteria</taxon>
        <taxon>Pseudomonadati</taxon>
        <taxon>Pseudomonadota</taxon>
        <taxon>Gammaproteobacteria</taxon>
        <taxon>Lysobacterales</taxon>
        <taxon>Rhodanobacteraceae</taxon>
        <taxon>Tahibacter</taxon>
    </lineage>
</organism>
<evidence type="ECO:0000313" key="3">
    <source>
        <dbReference type="Proteomes" id="UP000295293"/>
    </source>
</evidence>
<comment type="caution">
    <text evidence="2">The sequence shown here is derived from an EMBL/GenBank/DDBJ whole genome shotgun (WGS) entry which is preliminary data.</text>
</comment>
<dbReference type="InterPro" id="IPR037523">
    <property type="entry name" value="VOC_core"/>
</dbReference>
<dbReference type="AlphaFoldDB" id="A0A4R6YTE6"/>
<protein>
    <recommendedName>
        <fullName evidence="1">VOC domain-containing protein</fullName>
    </recommendedName>
</protein>